<dbReference type="InterPro" id="IPR013738">
    <property type="entry name" value="Beta_galactosidase_Trimer"/>
</dbReference>
<evidence type="ECO:0000256" key="9">
    <source>
        <dbReference type="PIRSR" id="PIRSR001084-1"/>
    </source>
</evidence>
<evidence type="ECO:0000256" key="3">
    <source>
        <dbReference type="ARBA" id="ARBA00012756"/>
    </source>
</evidence>
<evidence type="ECO:0000256" key="6">
    <source>
        <dbReference type="ARBA" id="ARBA00022833"/>
    </source>
</evidence>
<accession>A0A0K2ZVT2</accession>
<evidence type="ECO:0000313" key="16">
    <source>
        <dbReference type="Proteomes" id="UP000045978"/>
    </source>
</evidence>
<dbReference type="Pfam" id="PF08532">
    <property type="entry name" value="Glyco_hydro_42M"/>
    <property type="match status" value="1"/>
</dbReference>
<evidence type="ECO:0000256" key="4">
    <source>
        <dbReference type="ARBA" id="ARBA00022723"/>
    </source>
</evidence>
<dbReference type="RefSeq" id="WP_053838252.1">
    <property type="nucleotide sequence ID" value="NZ_CP076251.1"/>
</dbReference>
<feature type="domain" description="Beta-galactosidase trimerisation" evidence="13">
    <location>
        <begin position="421"/>
        <end position="626"/>
    </location>
</feature>
<dbReference type="EMBL" id="CXOJ01000043">
    <property type="protein sequence ID" value="CTP88279.1"/>
    <property type="molecule type" value="Genomic_DNA"/>
</dbReference>
<organism evidence="15 16">
    <name type="scientific">Xanthomonas graminis pv. phlei</name>
    <dbReference type="NCBI Taxonomy" id="487906"/>
    <lineage>
        <taxon>Bacteria</taxon>
        <taxon>Pseudomonadati</taxon>
        <taxon>Pseudomonadota</taxon>
        <taxon>Gammaproteobacteria</taxon>
        <taxon>Lysobacterales</taxon>
        <taxon>Lysobacteraceae</taxon>
        <taxon>Xanthomonas</taxon>
        <taxon>Xanthomonas translucens group</taxon>
        <taxon>Xanthomonas graminis</taxon>
    </lineage>
</organism>
<dbReference type="InterPro" id="IPR017853">
    <property type="entry name" value="GH"/>
</dbReference>
<evidence type="ECO:0000256" key="11">
    <source>
        <dbReference type="SAM" id="SignalP"/>
    </source>
</evidence>
<feature type="binding site" evidence="10">
    <location>
        <position position="182"/>
    </location>
    <ligand>
        <name>substrate</name>
    </ligand>
</feature>
<dbReference type="GO" id="GO:0004565">
    <property type="term" value="F:beta-galactosidase activity"/>
    <property type="evidence" value="ECO:0007669"/>
    <property type="project" value="UniProtKB-EC"/>
</dbReference>
<dbReference type="EC" id="3.2.1.23" evidence="3 8"/>
<dbReference type="GO" id="GO:0046872">
    <property type="term" value="F:metal ion binding"/>
    <property type="evidence" value="ECO:0007669"/>
    <property type="project" value="UniProtKB-KW"/>
</dbReference>
<proteinExistence type="inferred from homology"/>
<name>A0A0K2ZVT2_9XANT</name>
<evidence type="ECO:0000259" key="14">
    <source>
        <dbReference type="Pfam" id="PF08533"/>
    </source>
</evidence>
<dbReference type="PANTHER" id="PTHR36447">
    <property type="entry name" value="BETA-GALACTOSIDASE GANA"/>
    <property type="match status" value="1"/>
</dbReference>
<evidence type="ECO:0000259" key="13">
    <source>
        <dbReference type="Pfam" id="PF08532"/>
    </source>
</evidence>
<dbReference type="GO" id="GO:0009341">
    <property type="term" value="C:beta-galactosidase complex"/>
    <property type="evidence" value="ECO:0007669"/>
    <property type="project" value="InterPro"/>
</dbReference>
<dbReference type="InterPro" id="IPR013780">
    <property type="entry name" value="Glyco_hydro_b"/>
</dbReference>
<dbReference type="Gene3D" id="3.20.20.80">
    <property type="entry name" value="Glycosidases"/>
    <property type="match status" value="1"/>
</dbReference>
<dbReference type="Gene3D" id="2.60.40.1180">
    <property type="entry name" value="Golgi alpha-mannosidase II"/>
    <property type="match status" value="1"/>
</dbReference>
<protein>
    <recommendedName>
        <fullName evidence="3 8">Beta-galactosidase</fullName>
        <shortName evidence="8">Beta-gal</shortName>
        <ecNumber evidence="3 8">3.2.1.23</ecNumber>
    </recommendedName>
</protein>
<keyword evidence="6" id="KW-0862">Zinc</keyword>
<evidence type="ECO:0000259" key="12">
    <source>
        <dbReference type="Pfam" id="PF02449"/>
    </source>
</evidence>
<comment type="similarity">
    <text evidence="2 8">Belongs to the glycosyl hydrolase 42 family.</text>
</comment>
<evidence type="ECO:0000256" key="2">
    <source>
        <dbReference type="ARBA" id="ARBA00005940"/>
    </source>
</evidence>
<keyword evidence="4" id="KW-0479">Metal-binding</keyword>
<evidence type="ECO:0000256" key="10">
    <source>
        <dbReference type="PIRSR" id="PIRSR001084-2"/>
    </source>
</evidence>
<dbReference type="Proteomes" id="UP000045978">
    <property type="component" value="Unassembled WGS sequence"/>
</dbReference>
<evidence type="ECO:0000256" key="7">
    <source>
        <dbReference type="ARBA" id="ARBA00023295"/>
    </source>
</evidence>
<dbReference type="PANTHER" id="PTHR36447:SF2">
    <property type="entry name" value="BETA-GALACTOSIDASE YESZ"/>
    <property type="match status" value="1"/>
</dbReference>
<dbReference type="InterPro" id="IPR013529">
    <property type="entry name" value="Glyco_hydro_42_N"/>
</dbReference>
<dbReference type="Gene3D" id="3.40.50.880">
    <property type="match status" value="1"/>
</dbReference>
<dbReference type="PIRSF" id="PIRSF001084">
    <property type="entry name" value="B-galactosidase"/>
    <property type="match status" value="1"/>
</dbReference>
<dbReference type="GO" id="GO:0006012">
    <property type="term" value="P:galactose metabolic process"/>
    <property type="evidence" value="ECO:0007669"/>
    <property type="project" value="InterPro"/>
</dbReference>
<evidence type="ECO:0000313" key="15">
    <source>
        <dbReference type="EMBL" id="CTP88279.1"/>
    </source>
</evidence>
<dbReference type="CDD" id="cd03143">
    <property type="entry name" value="A4_beta-galactosidase_middle_domain"/>
    <property type="match status" value="1"/>
</dbReference>
<keyword evidence="5 8" id="KW-0378">Hydrolase</keyword>
<evidence type="ECO:0000256" key="8">
    <source>
        <dbReference type="PIRNR" id="PIRNR001084"/>
    </source>
</evidence>
<dbReference type="SUPFAM" id="SSF52317">
    <property type="entry name" value="Class I glutamine amidotransferase-like"/>
    <property type="match status" value="1"/>
</dbReference>
<comment type="catalytic activity">
    <reaction evidence="1 8">
        <text>Hydrolysis of terminal non-reducing beta-D-galactose residues in beta-D-galactosides.</text>
        <dbReference type="EC" id="3.2.1.23"/>
    </reaction>
</comment>
<dbReference type="InterPro" id="IPR013739">
    <property type="entry name" value="Beta_galactosidase_C"/>
</dbReference>
<dbReference type="InterPro" id="IPR029062">
    <property type="entry name" value="Class_I_gatase-like"/>
</dbReference>
<evidence type="ECO:0000256" key="5">
    <source>
        <dbReference type="ARBA" id="ARBA00022801"/>
    </source>
</evidence>
<feature type="domain" description="Glycoside hydrolase family 42 N-terminal" evidence="12">
    <location>
        <begin position="48"/>
        <end position="409"/>
    </location>
</feature>
<feature type="binding site" evidence="10">
    <location>
        <position position="340"/>
    </location>
    <ligand>
        <name>substrate</name>
    </ligand>
</feature>
<feature type="chain" id="PRO_5005493117" description="Beta-galactosidase" evidence="11">
    <location>
        <begin position="32"/>
        <end position="695"/>
    </location>
</feature>
<dbReference type="InterPro" id="IPR003476">
    <property type="entry name" value="Glyco_hydro_42"/>
</dbReference>
<sequence length="695" mass="77187">MSSPSWFPQRAIALVCAALFALSAASPDARAQATRYADAAPLLLGVAWYPEQWPEAQWERDLALMQAAHVRVVRIGEFAWSRMEPREGQYDFGWLDRAIAAAARHHIVVVLGTPTAAPPAWLTQAYPDTLRVGQDGVRDEHGNRQQFSFASARYRRFAHAIAEQMAQRYGRNPHVVGWQLDNEYAQASFDPEAKAQFHAWLQRKYGSIEALNRRWATAYWSQTYNDFAQIPVHEDGQNPALLLEWKRFVSDTWTDYSRNQIDAIRAHADPRQFITTNTMGWFAGFDAYTVHDVLDIAAWDDYVAGERYDWVDNAARHDLTRGYKQRNYWVMETQPGFVNWRATNVALRKGQVRAMAWQAVAHGADAVSYWQWRAAPNGQEEYHGTLVGADGEPVPVYAEIQQVGAEFAKAGAALAGTTPHAEVALINDFDSRWALGFQKHSADFDPVVQMKSFYRPLRQQAQVVDVVSALAPLDGYKLVVAPSLNVLSEAQAQRLKAYVEHGGHLVLGPRSAMKNADNGLQPQRQPGPLGELLGGRVQQFYALDKPIPVAGAAGEGSAKIWAEQLQARAAQTEVPLRYGQANGWLDGAPAVLTRRVGKGRISYVGAWLDDATLDRLTGDWLHDAQVRAPLADVPADVEVGVRSDGRRRVLVLINHGSDTQQVRLPAPMRSLLGAGAASDVVQLAPEDVAVLDERR</sequence>
<keyword evidence="11" id="KW-0732">Signal</keyword>
<evidence type="ECO:0000256" key="1">
    <source>
        <dbReference type="ARBA" id="ARBA00001412"/>
    </source>
</evidence>
<dbReference type="Pfam" id="PF02449">
    <property type="entry name" value="Glyco_hydro_42"/>
    <property type="match status" value="1"/>
</dbReference>
<keyword evidence="7 8" id="KW-0326">Glycosidase</keyword>
<feature type="active site" description="Nucleophile" evidence="9">
    <location>
        <position position="332"/>
    </location>
</feature>
<feature type="binding site" evidence="10">
    <location>
        <position position="144"/>
    </location>
    <ligand>
        <name>substrate</name>
    </ligand>
</feature>
<feature type="signal peptide" evidence="11">
    <location>
        <begin position="1"/>
        <end position="31"/>
    </location>
</feature>
<reference evidence="15 16" key="1">
    <citation type="submission" date="2015-07" db="EMBL/GenBank/DDBJ databases">
        <authorList>
            <person name="Noorani M."/>
        </authorList>
    </citation>
    <scope>NUCLEOTIDE SEQUENCE [LARGE SCALE GENOMIC DNA]</scope>
    <source>
        <strain evidence="15">LMG730</strain>
    </source>
</reference>
<feature type="active site" description="Proton donor" evidence="9">
    <location>
        <position position="183"/>
    </location>
</feature>
<feature type="domain" description="Beta-galactosidase C-terminal" evidence="14">
    <location>
        <begin position="636"/>
        <end position="692"/>
    </location>
</feature>
<dbReference type="AlphaFoldDB" id="A0A0K2ZVT2"/>
<gene>
    <name evidence="15" type="ORF">XTPLMG730_2084</name>
</gene>
<dbReference type="Pfam" id="PF08533">
    <property type="entry name" value="Glyco_hydro_42C"/>
    <property type="match status" value="1"/>
</dbReference>
<dbReference type="SUPFAM" id="SSF51445">
    <property type="entry name" value="(Trans)glycosidases"/>
    <property type="match status" value="1"/>
</dbReference>